<evidence type="ECO:0000256" key="1">
    <source>
        <dbReference type="SAM" id="MobiDB-lite"/>
    </source>
</evidence>
<comment type="caution">
    <text evidence="2">The sequence shown here is derived from an EMBL/GenBank/DDBJ whole genome shotgun (WGS) entry which is preliminary data.</text>
</comment>
<evidence type="ECO:0000313" key="2">
    <source>
        <dbReference type="EMBL" id="KAK3298106.1"/>
    </source>
</evidence>
<evidence type="ECO:0000313" key="3">
    <source>
        <dbReference type="Proteomes" id="UP001278766"/>
    </source>
</evidence>
<reference evidence="2" key="2">
    <citation type="submission" date="2023-06" db="EMBL/GenBank/DDBJ databases">
        <authorList>
            <consortium name="Lawrence Berkeley National Laboratory"/>
            <person name="Haridas S."/>
            <person name="Hensen N."/>
            <person name="Bonometti L."/>
            <person name="Westerberg I."/>
            <person name="Brannstrom I.O."/>
            <person name="Guillou S."/>
            <person name="Cros-Aarteil S."/>
            <person name="Calhoun S."/>
            <person name="Kuo A."/>
            <person name="Mondo S."/>
            <person name="Pangilinan J."/>
            <person name="Riley R."/>
            <person name="Labutti K."/>
            <person name="Andreopoulos B."/>
            <person name="Lipzen A."/>
            <person name="Chen C."/>
            <person name="Yanf M."/>
            <person name="Daum C."/>
            <person name="Ng V."/>
            <person name="Clum A."/>
            <person name="Steindorff A."/>
            <person name="Ohm R."/>
            <person name="Martin F."/>
            <person name="Silar P."/>
            <person name="Natvig D."/>
            <person name="Lalanne C."/>
            <person name="Gautier V."/>
            <person name="Ament-Velasquez S.L."/>
            <person name="Kruys A."/>
            <person name="Hutchinson M.I."/>
            <person name="Powell A.J."/>
            <person name="Barry K."/>
            <person name="Miller A.N."/>
            <person name="Grigoriev I.V."/>
            <person name="Debuchy R."/>
            <person name="Gladieux P."/>
            <person name="Thoren M.H."/>
            <person name="Johannesson H."/>
        </authorList>
    </citation>
    <scope>NUCLEOTIDE SEQUENCE</scope>
    <source>
        <strain evidence="2">CBS 168.71</strain>
    </source>
</reference>
<organism evidence="2 3">
    <name type="scientific">Chaetomium fimeti</name>
    <dbReference type="NCBI Taxonomy" id="1854472"/>
    <lineage>
        <taxon>Eukaryota</taxon>
        <taxon>Fungi</taxon>
        <taxon>Dikarya</taxon>
        <taxon>Ascomycota</taxon>
        <taxon>Pezizomycotina</taxon>
        <taxon>Sordariomycetes</taxon>
        <taxon>Sordariomycetidae</taxon>
        <taxon>Sordariales</taxon>
        <taxon>Chaetomiaceae</taxon>
        <taxon>Chaetomium</taxon>
    </lineage>
</organism>
<reference evidence="2" key="1">
    <citation type="journal article" date="2023" name="Mol. Phylogenet. Evol.">
        <title>Genome-scale phylogeny and comparative genomics of the fungal order Sordariales.</title>
        <authorList>
            <person name="Hensen N."/>
            <person name="Bonometti L."/>
            <person name="Westerberg I."/>
            <person name="Brannstrom I.O."/>
            <person name="Guillou S."/>
            <person name="Cros-Aarteil S."/>
            <person name="Calhoun S."/>
            <person name="Haridas S."/>
            <person name="Kuo A."/>
            <person name="Mondo S."/>
            <person name="Pangilinan J."/>
            <person name="Riley R."/>
            <person name="LaButti K."/>
            <person name="Andreopoulos B."/>
            <person name="Lipzen A."/>
            <person name="Chen C."/>
            <person name="Yan M."/>
            <person name="Daum C."/>
            <person name="Ng V."/>
            <person name="Clum A."/>
            <person name="Steindorff A."/>
            <person name="Ohm R.A."/>
            <person name="Martin F."/>
            <person name="Silar P."/>
            <person name="Natvig D.O."/>
            <person name="Lalanne C."/>
            <person name="Gautier V."/>
            <person name="Ament-Velasquez S.L."/>
            <person name="Kruys A."/>
            <person name="Hutchinson M.I."/>
            <person name="Powell A.J."/>
            <person name="Barry K."/>
            <person name="Miller A.N."/>
            <person name="Grigoriev I.V."/>
            <person name="Debuchy R."/>
            <person name="Gladieux P."/>
            <person name="Hiltunen Thoren M."/>
            <person name="Johannesson H."/>
        </authorList>
    </citation>
    <scope>NUCLEOTIDE SEQUENCE</scope>
    <source>
        <strain evidence="2">CBS 168.71</strain>
    </source>
</reference>
<protein>
    <submittedName>
        <fullName evidence="2">Uncharacterized protein</fullName>
    </submittedName>
</protein>
<keyword evidence="3" id="KW-1185">Reference proteome</keyword>
<name>A0AAE0HKF3_9PEZI</name>
<gene>
    <name evidence="2" type="ORF">B0H64DRAFT_423943</name>
</gene>
<proteinExistence type="predicted"/>
<dbReference type="AlphaFoldDB" id="A0AAE0HKF3"/>
<feature type="region of interest" description="Disordered" evidence="1">
    <location>
        <begin position="1"/>
        <end position="28"/>
    </location>
</feature>
<dbReference type="Proteomes" id="UP001278766">
    <property type="component" value="Unassembled WGS sequence"/>
</dbReference>
<sequence length="828" mass="93394">MSQQQSHSSGRAPQAATPATSSNTGQVTDANDLLNELRKVYWGSVEREARNMIEFYSDLCSLGDLALKPEIDLNVCCDSFKKIFDVWMGCQSGLDKDSTSDLYGEAINAAKDHFTAPRDKREWAARLILQASGLLDLDVLYEPTNGSQRYVKMQQSQPNVERVEICKEGRNTHVVRGITCSYCHSLIKSVAFYECREGCKSSCFYESLPEASGPPAFYIPGETPTQDEAVWKHYPAYRVCSVCMSITNTNILDPCDRGHLHEVTYSEPNIKGLKAFRSELIKTELHRQKGHDRGTSSNSSQDAGHVVKFIEKALRSTEGLWPTNPRLFLRTVGLMMKGHYAPSGNFHLSLMFGPLIFESGVPGTKHGVSISPRPPPAFFSDYGVGDVDDLWRMEKRPFFYWDRETGKPHRDARAEEFPFRPRPILACLKRVYSAAFSGFPERAQLREGAVVQRLMELGNSYMSLPREKEALRRRSALKELAEGLRSSLEICLGGEVDKHLSRIANILVERKDRGEWSILTNNCQLLVNLLLGGDDFEYVIPLPPKDLKEESFRWPRYLISFGNHIEGFGKSLYQPNGLITQYNQSNPAVDYDLIEYISKCVNTPSESHSKSLARLCWFPSTSLCSQVFLDTLWSLPGDSLSLLQFHLLRPPHKYRLNEEAWIKNRLCVMQALGVMATFMGAIGNALHRHLVARDGFLLSQITIPPARVLGNVRADERLRILDQLGPRWTFYDIVNRTPNAMSAVVESPARFWTSSRTEDDPVHGEEVVSRMLGWFLAPISAISPGVGAAIGGSLRLHEDCWVVVNIGSHTYVRQYLCKKLENVRDRLE</sequence>
<accession>A0AAE0HKF3</accession>
<dbReference type="EMBL" id="JAUEPN010000003">
    <property type="protein sequence ID" value="KAK3298106.1"/>
    <property type="molecule type" value="Genomic_DNA"/>
</dbReference>
<dbReference type="GeneID" id="87842573"/>
<dbReference type="RefSeq" id="XP_062661620.1">
    <property type="nucleotide sequence ID" value="XM_062805625.1"/>
</dbReference>